<dbReference type="EMBL" id="SNYC01000006">
    <property type="protein sequence ID" value="TDQ07545.1"/>
    <property type="molecule type" value="Genomic_DNA"/>
</dbReference>
<comment type="caution">
    <text evidence="1">The sequence shown here is derived from an EMBL/GenBank/DDBJ whole genome shotgun (WGS) entry which is preliminary data.</text>
</comment>
<dbReference type="OrthoDB" id="763647at2"/>
<dbReference type="Proteomes" id="UP000295620">
    <property type="component" value="Unassembled WGS sequence"/>
</dbReference>
<protein>
    <submittedName>
        <fullName evidence="1">Uncharacterized protein</fullName>
    </submittedName>
</protein>
<proteinExistence type="predicted"/>
<dbReference type="AlphaFoldDB" id="A0A4R6ST14"/>
<keyword evidence="2" id="KW-1185">Reference proteome</keyword>
<gene>
    <name evidence="1" type="ORF">ATK78_3672</name>
</gene>
<accession>A0A4R6ST14</accession>
<sequence length="150" mass="17322">MKPLKIYFKILQSGNGKFLKTKNEVNNLIVDLINKNPSKPASVLREIAIEEFKNGTEAKRVLTESSSFFIDSVTDIEILITFLPQEQVLHEQFYIQWRYVQNSAPYRLIQYLDDNKVVVYSEKTKVIHTVKLDKGISIIADDELPNNYLG</sequence>
<evidence type="ECO:0000313" key="1">
    <source>
        <dbReference type="EMBL" id="TDQ07545.1"/>
    </source>
</evidence>
<dbReference type="RefSeq" id="WP_133577506.1">
    <property type="nucleotide sequence ID" value="NZ_SNYC01000006.1"/>
</dbReference>
<reference evidence="1 2" key="1">
    <citation type="submission" date="2019-03" db="EMBL/GenBank/DDBJ databases">
        <title>Genomic Encyclopedia of Archaeal and Bacterial Type Strains, Phase II (KMG-II): from individual species to whole genera.</title>
        <authorList>
            <person name="Goeker M."/>
        </authorList>
    </citation>
    <scope>NUCLEOTIDE SEQUENCE [LARGE SCALE GENOMIC DNA]</scope>
    <source>
        <strain evidence="1 2">DSM 19035</strain>
    </source>
</reference>
<organism evidence="1 2">
    <name type="scientific">Pedobacter metabolipauper</name>
    <dbReference type="NCBI Taxonomy" id="425513"/>
    <lineage>
        <taxon>Bacteria</taxon>
        <taxon>Pseudomonadati</taxon>
        <taxon>Bacteroidota</taxon>
        <taxon>Sphingobacteriia</taxon>
        <taxon>Sphingobacteriales</taxon>
        <taxon>Sphingobacteriaceae</taxon>
        <taxon>Pedobacter</taxon>
    </lineage>
</organism>
<name>A0A4R6ST14_9SPHI</name>
<evidence type="ECO:0000313" key="2">
    <source>
        <dbReference type="Proteomes" id="UP000295620"/>
    </source>
</evidence>